<dbReference type="HOGENOM" id="CLU_196627_0_0_9"/>
<dbReference type="EMBL" id="AGRJ01000036">
    <property type="protein sequence ID" value="EHO53854.1"/>
    <property type="molecule type" value="Genomic_DNA"/>
</dbReference>
<dbReference type="GO" id="GO:0008784">
    <property type="term" value="F:alanine racemase activity"/>
    <property type="evidence" value="ECO:0007669"/>
    <property type="project" value="TreeGrafter"/>
</dbReference>
<dbReference type="RefSeq" id="WP_008855585.1">
    <property type="nucleotide sequence ID" value="NZ_JH590998.1"/>
</dbReference>
<name>H1LCS8_9LACO</name>
<sequence>CMDQFMVKLPEKFKYGTPVTIIGVSGNQTITVDDLAAYVGTINYEIICGLSDRLKRIYI</sequence>
<dbReference type="SUPFAM" id="SSF50621">
    <property type="entry name" value="Alanine racemase C-terminal domain-like"/>
    <property type="match status" value="1"/>
</dbReference>
<dbReference type="GO" id="GO:0005829">
    <property type="term" value="C:cytosol"/>
    <property type="evidence" value="ECO:0007669"/>
    <property type="project" value="TreeGrafter"/>
</dbReference>
<dbReference type="GO" id="GO:0009252">
    <property type="term" value="P:peptidoglycan biosynthetic process"/>
    <property type="evidence" value="ECO:0007669"/>
    <property type="project" value="TreeGrafter"/>
</dbReference>
<feature type="non-terminal residue" evidence="5">
    <location>
        <position position="1"/>
    </location>
</feature>
<dbReference type="Proteomes" id="UP000005025">
    <property type="component" value="Unassembled WGS sequence"/>
</dbReference>
<gene>
    <name evidence="5" type="ORF">HMPREF9104_00392</name>
</gene>
<proteinExistence type="predicted"/>
<dbReference type="GO" id="GO:0030632">
    <property type="term" value="P:D-alanine biosynthetic process"/>
    <property type="evidence" value="ECO:0007669"/>
    <property type="project" value="TreeGrafter"/>
</dbReference>
<comment type="cofactor">
    <cofactor evidence="1">
        <name>pyridoxal 5'-phosphate</name>
        <dbReference type="ChEBI" id="CHEBI:597326"/>
    </cofactor>
</comment>
<dbReference type="GO" id="GO:0030170">
    <property type="term" value="F:pyridoxal phosphate binding"/>
    <property type="evidence" value="ECO:0007669"/>
    <property type="project" value="TreeGrafter"/>
</dbReference>
<protein>
    <recommendedName>
        <fullName evidence="4">Alanine racemase C-terminal domain-containing protein</fullName>
    </recommendedName>
</protein>
<reference evidence="5 6" key="1">
    <citation type="submission" date="2011-09" db="EMBL/GenBank/DDBJ databases">
        <authorList>
            <person name="Weinstock G."/>
            <person name="Sodergren E."/>
            <person name="Clifton S."/>
            <person name="Fulton L."/>
            <person name="Fulton B."/>
            <person name="Courtney L."/>
            <person name="Fronick C."/>
            <person name="Harrison M."/>
            <person name="Strong C."/>
            <person name="Farmer C."/>
            <person name="Delahaunty K."/>
            <person name="Markovic C."/>
            <person name="Hall O."/>
            <person name="Minx P."/>
            <person name="Tomlinson C."/>
            <person name="Mitreva M."/>
            <person name="Hou S."/>
            <person name="Chen J."/>
            <person name="Wollam A."/>
            <person name="Pepin K.H."/>
            <person name="Johnson M."/>
            <person name="Bhonagiri V."/>
            <person name="Zhang X."/>
            <person name="Suruliraj S."/>
            <person name="Warren W."/>
            <person name="Chinwalla A."/>
            <person name="Mardis E.R."/>
            <person name="Wilson R.K."/>
        </authorList>
    </citation>
    <scope>NUCLEOTIDE SEQUENCE [LARGE SCALE GENOMIC DNA]</scope>
    <source>
        <strain evidence="5 6">F0435</strain>
    </source>
</reference>
<evidence type="ECO:0000256" key="1">
    <source>
        <dbReference type="ARBA" id="ARBA00001933"/>
    </source>
</evidence>
<evidence type="ECO:0000256" key="3">
    <source>
        <dbReference type="ARBA" id="ARBA00023235"/>
    </source>
</evidence>
<dbReference type="InterPro" id="IPR009006">
    <property type="entry name" value="Ala_racemase/Decarboxylase_C"/>
</dbReference>
<evidence type="ECO:0000256" key="2">
    <source>
        <dbReference type="ARBA" id="ARBA00022898"/>
    </source>
</evidence>
<accession>H1LCS8</accession>
<dbReference type="InterPro" id="IPR000821">
    <property type="entry name" value="Ala_racemase"/>
</dbReference>
<dbReference type="STRING" id="797516.HMPREF9104_00392"/>
<dbReference type="InterPro" id="IPR011079">
    <property type="entry name" value="Ala_racemase_C"/>
</dbReference>
<dbReference type="PANTHER" id="PTHR30511:SF0">
    <property type="entry name" value="ALANINE RACEMASE, CATABOLIC-RELATED"/>
    <property type="match status" value="1"/>
</dbReference>
<comment type="caution">
    <text evidence="5">The sequence shown here is derived from an EMBL/GenBank/DDBJ whole genome shotgun (WGS) entry which is preliminary data.</text>
</comment>
<evidence type="ECO:0000313" key="6">
    <source>
        <dbReference type="Proteomes" id="UP000005025"/>
    </source>
</evidence>
<dbReference type="Gene3D" id="2.40.37.10">
    <property type="entry name" value="Lyase, Ornithine Decarboxylase, Chain A, domain 1"/>
    <property type="match status" value="1"/>
</dbReference>
<dbReference type="Pfam" id="PF00842">
    <property type="entry name" value="Ala_racemase_C"/>
    <property type="match status" value="1"/>
</dbReference>
<organism evidence="5 6">
    <name type="scientific">Lentilactobacillus kisonensis F0435</name>
    <dbReference type="NCBI Taxonomy" id="797516"/>
    <lineage>
        <taxon>Bacteria</taxon>
        <taxon>Bacillati</taxon>
        <taxon>Bacillota</taxon>
        <taxon>Bacilli</taxon>
        <taxon>Lactobacillales</taxon>
        <taxon>Lactobacillaceae</taxon>
        <taxon>Lentilactobacillus</taxon>
    </lineage>
</organism>
<evidence type="ECO:0000259" key="4">
    <source>
        <dbReference type="SMART" id="SM01005"/>
    </source>
</evidence>
<keyword evidence="3" id="KW-0413">Isomerase</keyword>
<dbReference type="SMART" id="SM01005">
    <property type="entry name" value="Ala_racemase_C"/>
    <property type="match status" value="1"/>
</dbReference>
<dbReference type="AlphaFoldDB" id="H1LCS8"/>
<evidence type="ECO:0000313" key="5">
    <source>
        <dbReference type="EMBL" id="EHO53854.1"/>
    </source>
</evidence>
<feature type="domain" description="Alanine racemase C-terminal" evidence="4">
    <location>
        <begin position="1"/>
        <end position="59"/>
    </location>
</feature>
<keyword evidence="2" id="KW-0663">Pyridoxal phosphate</keyword>
<dbReference type="PANTHER" id="PTHR30511">
    <property type="entry name" value="ALANINE RACEMASE"/>
    <property type="match status" value="1"/>
</dbReference>
<dbReference type="PATRIC" id="fig|797516.3.peg.353"/>